<feature type="coiled-coil region" evidence="1">
    <location>
        <begin position="217"/>
        <end position="325"/>
    </location>
</feature>
<dbReference type="InterPro" id="IPR027417">
    <property type="entry name" value="P-loop_NTPase"/>
</dbReference>
<dbReference type="PANTHER" id="PTHR32114:SF2">
    <property type="entry name" value="ABC TRANSPORTER ABCH.3"/>
    <property type="match status" value="1"/>
</dbReference>
<dbReference type="EMBL" id="JACJFM010000034">
    <property type="protein sequence ID" value="MBB1488720.1"/>
    <property type="molecule type" value="Genomic_DNA"/>
</dbReference>
<feature type="coiled-coil region" evidence="1">
    <location>
        <begin position="625"/>
        <end position="673"/>
    </location>
</feature>
<organism evidence="3 4">
    <name type="scientific">Oceanospirillum sediminis</name>
    <dbReference type="NCBI Taxonomy" id="2760088"/>
    <lineage>
        <taxon>Bacteria</taxon>
        <taxon>Pseudomonadati</taxon>
        <taxon>Pseudomonadota</taxon>
        <taxon>Gammaproteobacteria</taxon>
        <taxon>Oceanospirillales</taxon>
        <taxon>Oceanospirillaceae</taxon>
        <taxon>Oceanospirillum</taxon>
    </lineage>
</organism>
<dbReference type="Gene3D" id="3.40.50.300">
    <property type="entry name" value="P-loop containing nucleotide triphosphate hydrolases"/>
    <property type="match status" value="2"/>
</dbReference>
<evidence type="ECO:0000313" key="3">
    <source>
        <dbReference type="EMBL" id="MBB1488720.1"/>
    </source>
</evidence>
<feature type="coiled-coil region" evidence="1">
    <location>
        <begin position="437"/>
        <end position="506"/>
    </location>
</feature>
<evidence type="ECO:0000259" key="2">
    <source>
        <dbReference type="Pfam" id="PF13476"/>
    </source>
</evidence>
<dbReference type="SUPFAM" id="SSF52540">
    <property type="entry name" value="P-loop containing nucleoside triphosphate hydrolases"/>
    <property type="match status" value="2"/>
</dbReference>
<dbReference type="GO" id="GO:0006302">
    <property type="term" value="P:double-strand break repair"/>
    <property type="evidence" value="ECO:0007669"/>
    <property type="project" value="InterPro"/>
</dbReference>
<name>A0A839IVM3_9GAMM</name>
<dbReference type="Proteomes" id="UP000565262">
    <property type="component" value="Unassembled WGS sequence"/>
</dbReference>
<keyword evidence="4" id="KW-1185">Reference proteome</keyword>
<reference evidence="3 4" key="1">
    <citation type="submission" date="2020-08" db="EMBL/GenBank/DDBJ databases">
        <title>Oceanospirillum sp. nov. isolated from marine sediment.</title>
        <authorList>
            <person name="Ji X."/>
        </authorList>
    </citation>
    <scope>NUCLEOTIDE SEQUENCE [LARGE SCALE GENOMIC DNA]</scope>
    <source>
        <strain evidence="3 4">D5</strain>
    </source>
</reference>
<feature type="coiled-coil region" evidence="1">
    <location>
        <begin position="714"/>
        <end position="911"/>
    </location>
</feature>
<comment type="caution">
    <text evidence="3">The sequence shown here is derived from an EMBL/GenBank/DDBJ whole genome shotgun (WGS) entry which is preliminary data.</text>
</comment>
<dbReference type="GO" id="GO:0016887">
    <property type="term" value="F:ATP hydrolysis activity"/>
    <property type="evidence" value="ECO:0007669"/>
    <property type="project" value="InterPro"/>
</dbReference>
<proteinExistence type="predicted"/>
<dbReference type="Pfam" id="PF13476">
    <property type="entry name" value="AAA_23"/>
    <property type="match status" value="1"/>
</dbReference>
<gene>
    <name evidence="3" type="ORF">H4O21_19110</name>
</gene>
<dbReference type="AlphaFoldDB" id="A0A839IVM3"/>
<dbReference type="Pfam" id="PF13558">
    <property type="entry name" value="SbcC_Walker_B"/>
    <property type="match status" value="1"/>
</dbReference>
<keyword evidence="1" id="KW-0175">Coiled coil</keyword>
<dbReference type="PANTHER" id="PTHR32114">
    <property type="entry name" value="ABC TRANSPORTER ABCH.3"/>
    <property type="match status" value="1"/>
</dbReference>
<accession>A0A839IVM3</accession>
<dbReference type="RefSeq" id="WP_182810493.1">
    <property type="nucleotide sequence ID" value="NZ_JACJFM010000034.1"/>
</dbReference>
<evidence type="ECO:0000313" key="4">
    <source>
        <dbReference type="Proteomes" id="UP000565262"/>
    </source>
</evidence>
<feature type="domain" description="Rad50/SbcC-type AAA" evidence="2">
    <location>
        <begin position="5"/>
        <end position="281"/>
    </location>
</feature>
<evidence type="ECO:0000256" key="1">
    <source>
        <dbReference type="SAM" id="Coils"/>
    </source>
</evidence>
<sequence>MRILSIRLKNLNSLKGEWKIDFSQEPFANNGLFAITGATGAGKTTLLDALCLALYHQTPRLKKPQGGDNQLMTHHTAECLAEVEFDVNGQYYRAFWSQRRARGKADGKVQPPKVELADDQGNILADKVNEKLSRTESITGLDFERFTKSILLSQGQFAAFLNASASDRAGLLEKLTGTEIYGHISQQVFLRQKEEKDILEKLCIRLEGTELLSDTEITALEQSLTELKDSIATVQAEVTQQQQQMNAVKEREKLRSQIDKHKSAVKEAKEQLKQHKEQLNRLEKHGPAIQIQDVFQQWQNTQQQLELWQSQLNEYERKASDAAVACDLEKKRTEHAEQALNADRKHKDDAEVRIINEMIPMDQKILQCEEKVKSLQASQAEQQSLYDTCLQSYLKQNEAVNQQRKQISELDSFLQKNLKRAELKEHLSGWSGLFEQRQGYYKALEEISQNHQQAEQQAVSLQQKLEPLIPEQDKLKADLSPVNERLEQLKQQITGHIIQNDNQANEQIGQAHKRLQALIQAQNISEQWRTLIKDKCSTEALLADIDPQILQLEQQITQLRESYKLHKTNLNSLETIWQQQLQIHQLQHEREKLLAGEPCPLCGSLEHPAVERYKQISPSETELQIQQAKHQLEQLEIQGKELNRQSDEARFRQQEHQKQLNQQLKQLDAFQQQWTSLNISPEQPVNIDNQDELQQLYQETEHFINQQQQLLNGKHQLQQEYTELSEHQRQAETRLHQLTEDISQCRNNLAVQQQKAAELQDKRVKTVNELSDLENKLMLNTRAFLTELPAIDEQNDLLDTFRQQAEEYEEKQHQWQELRPVLSGAEQQLNQLAVQKEQQYEGLQSIQKERQEAEKSLAEHRQQRQMIFGMATVEEERNRLQQQIIRSEQALEKQRQLLAEKRSQVDDTKARWEQHVQQISDCKKTCQQQETQWLTVLKNSPFSGQKAFENALLSHEEAKKLETLRAELNKALYQAEARQESDSEKLVQHLELFGKLPDLSTIEHTLDDQLVKLDELKAHQVKDHHRLEQDKAHRVNHQTLADQISEQQNILAEWDYLNHLIGSADGAKFRRFAQGLTLDYLIELANRQLTNLHDRYQLRRKNSEELGLEVLDTWQADSVRDTRTLSGGESFLVSLALALGLSDLVSHKTGIDSLFLDEGFGTLDSETLEVALDALDHLNSSGKMVGVISHIEAMKERIPVQIKVTKMNGLGISQLESCYRLS</sequence>
<dbReference type="InterPro" id="IPR038729">
    <property type="entry name" value="Rad50/SbcC_AAA"/>
</dbReference>
<protein>
    <submittedName>
        <fullName evidence="3">AAA family ATPase</fullName>
    </submittedName>
</protein>